<keyword evidence="4" id="KW-0732">Signal</keyword>
<dbReference type="EMBL" id="MU864929">
    <property type="protein sequence ID" value="KAK4466819.1"/>
    <property type="molecule type" value="Genomic_DNA"/>
</dbReference>
<dbReference type="Pfam" id="PF01476">
    <property type="entry name" value="LysM"/>
    <property type="match status" value="1"/>
</dbReference>
<dbReference type="SUPFAM" id="SSF54106">
    <property type="entry name" value="LysM domain"/>
    <property type="match status" value="2"/>
</dbReference>
<keyword evidence="7" id="KW-1185">Reference proteome</keyword>
<keyword evidence="2" id="KW-0843">Virulence</keyword>
<dbReference type="GO" id="GO:0008061">
    <property type="term" value="F:chitin binding"/>
    <property type="evidence" value="ECO:0007669"/>
    <property type="project" value="UniProtKB-KW"/>
</dbReference>
<gene>
    <name evidence="6" type="ORF">QBC42DRAFT_258115</name>
</gene>
<name>A0AAV9I124_9PEZI</name>
<feature type="chain" id="PRO_5043395717" description="LysM domain-containing protein" evidence="4">
    <location>
        <begin position="23"/>
        <end position="187"/>
    </location>
</feature>
<accession>A0AAV9I124</accession>
<organism evidence="6 7">
    <name type="scientific">Cladorrhinum samala</name>
    <dbReference type="NCBI Taxonomy" id="585594"/>
    <lineage>
        <taxon>Eukaryota</taxon>
        <taxon>Fungi</taxon>
        <taxon>Dikarya</taxon>
        <taxon>Ascomycota</taxon>
        <taxon>Pezizomycotina</taxon>
        <taxon>Sordariomycetes</taxon>
        <taxon>Sordariomycetidae</taxon>
        <taxon>Sordariales</taxon>
        <taxon>Podosporaceae</taxon>
        <taxon>Cladorrhinum</taxon>
    </lineage>
</organism>
<keyword evidence="1" id="KW-0147">Chitin-binding</keyword>
<dbReference type="PANTHER" id="PTHR34997:SF1">
    <property type="entry name" value="PEPTIDOGLYCAN-BINDING LYSIN DOMAIN"/>
    <property type="match status" value="1"/>
</dbReference>
<comment type="caution">
    <text evidence="6">The sequence shown here is derived from an EMBL/GenBank/DDBJ whole genome shotgun (WGS) entry which is preliminary data.</text>
</comment>
<dbReference type="Proteomes" id="UP001321749">
    <property type="component" value="Unassembled WGS sequence"/>
</dbReference>
<evidence type="ECO:0000259" key="5">
    <source>
        <dbReference type="PROSITE" id="PS51782"/>
    </source>
</evidence>
<comment type="similarity">
    <text evidence="3">Belongs to the secreted LysM effector family.</text>
</comment>
<dbReference type="PROSITE" id="PS51782">
    <property type="entry name" value="LYSM"/>
    <property type="match status" value="2"/>
</dbReference>
<feature type="domain" description="LysM" evidence="5">
    <location>
        <begin position="36"/>
        <end position="82"/>
    </location>
</feature>
<dbReference type="CDD" id="cd00118">
    <property type="entry name" value="LysM"/>
    <property type="match status" value="2"/>
</dbReference>
<reference evidence="6" key="2">
    <citation type="submission" date="2023-06" db="EMBL/GenBank/DDBJ databases">
        <authorList>
            <consortium name="Lawrence Berkeley National Laboratory"/>
            <person name="Mondo S.J."/>
            <person name="Hensen N."/>
            <person name="Bonometti L."/>
            <person name="Westerberg I."/>
            <person name="Brannstrom I.O."/>
            <person name="Guillou S."/>
            <person name="Cros-Aarteil S."/>
            <person name="Calhoun S."/>
            <person name="Haridas S."/>
            <person name="Kuo A."/>
            <person name="Pangilinan J."/>
            <person name="Riley R."/>
            <person name="Labutti K."/>
            <person name="Andreopoulos B."/>
            <person name="Lipzen A."/>
            <person name="Chen C."/>
            <person name="Yanf M."/>
            <person name="Daum C."/>
            <person name="Ng V."/>
            <person name="Clum A."/>
            <person name="Steindorff A."/>
            <person name="Ohm R."/>
            <person name="Martin F."/>
            <person name="Silar P."/>
            <person name="Natvig D."/>
            <person name="Lalanne C."/>
            <person name="Gautier V."/>
            <person name="Ament-Velasquez S.L."/>
            <person name="Kruys A."/>
            <person name="Hutchinson M.I."/>
            <person name="Powell A.J."/>
            <person name="Barry K."/>
            <person name="Miller A.N."/>
            <person name="Grigoriev I.V."/>
            <person name="Debuchy R."/>
            <person name="Gladieux P."/>
            <person name="Thoren M.H."/>
            <person name="Johannesson H."/>
        </authorList>
    </citation>
    <scope>NUCLEOTIDE SEQUENCE</scope>
    <source>
        <strain evidence="6">PSN324</strain>
    </source>
</reference>
<dbReference type="InterPro" id="IPR052210">
    <property type="entry name" value="LysM1-like"/>
</dbReference>
<protein>
    <recommendedName>
        <fullName evidence="5">LysM domain-containing protein</fullName>
    </recommendedName>
</protein>
<dbReference type="InterPro" id="IPR036779">
    <property type="entry name" value="LysM_dom_sf"/>
</dbReference>
<dbReference type="SMART" id="SM00257">
    <property type="entry name" value="LysM"/>
    <property type="match status" value="2"/>
</dbReference>
<sequence length="187" mass="19479">MKFQTSISALVGLLSAAAPVSAQSGYMPNIVSNCNKFHLVAANNNCGTITSAYNITLDQFLSWNPSVNQVCTNLWLDYYVCVGVAGMVTSVVPPPITTTTANATFVPPITTITTSTAATPSGPSTTAVPMPGVIASCKKYHTVASGDSCDYIAASNGITVGQFRSWNTYVDAGCTNLWLGYSVCVAA</sequence>
<evidence type="ECO:0000313" key="6">
    <source>
        <dbReference type="EMBL" id="KAK4466819.1"/>
    </source>
</evidence>
<feature type="domain" description="LysM" evidence="5">
    <location>
        <begin position="139"/>
        <end position="185"/>
    </location>
</feature>
<evidence type="ECO:0000256" key="3">
    <source>
        <dbReference type="ARBA" id="ARBA00044955"/>
    </source>
</evidence>
<reference evidence="6" key="1">
    <citation type="journal article" date="2023" name="Mol. Phylogenet. Evol.">
        <title>Genome-scale phylogeny and comparative genomics of the fungal order Sordariales.</title>
        <authorList>
            <person name="Hensen N."/>
            <person name="Bonometti L."/>
            <person name="Westerberg I."/>
            <person name="Brannstrom I.O."/>
            <person name="Guillou S."/>
            <person name="Cros-Aarteil S."/>
            <person name="Calhoun S."/>
            <person name="Haridas S."/>
            <person name="Kuo A."/>
            <person name="Mondo S."/>
            <person name="Pangilinan J."/>
            <person name="Riley R."/>
            <person name="LaButti K."/>
            <person name="Andreopoulos B."/>
            <person name="Lipzen A."/>
            <person name="Chen C."/>
            <person name="Yan M."/>
            <person name="Daum C."/>
            <person name="Ng V."/>
            <person name="Clum A."/>
            <person name="Steindorff A."/>
            <person name="Ohm R.A."/>
            <person name="Martin F."/>
            <person name="Silar P."/>
            <person name="Natvig D.O."/>
            <person name="Lalanne C."/>
            <person name="Gautier V."/>
            <person name="Ament-Velasquez S.L."/>
            <person name="Kruys A."/>
            <person name="Hutchinson M.I."/>
            <person name="Powell A.J."/>
            <person name="Barry K."/>
            <person name="Miller A.N."/>
            <person name="Grigoriev I.V."/>
            <person name="Debuchy R."/>
            <person name="Gladieux P."/>
            <person name="Hiltunen Thoren M."/>
            <person name="Johannesson H."/>
        </authorList>
    </citation>
    <scope>NUCLEOTIDE SEQUENCE</scope>
    <source>
        <strain evidence="6">PSN324</strain>
    </source>
</reference>
<dbReference type="AlphaFoldDB" id="A0AAV9I124"/>
<proteinExistence type="inferred from homology"/>
<dbReference type="Gene3D" id="3.10.350.10">
    <property type="entry name" value="LysM domain"/>
    <property type="match status" value="2"/>
</dbReference>
<dbReference type="PANTHER" id="PTHR34997">
    <property type="entry name" value="AM15"/>
    <property type="match status" value="1"/>
</dbReference>
<evidence type="ECO:0000313" key="7">
    <source>
        <dbReference type="Proteomes" id="UP001321749"/>
    </source>
</evidence>
<evidence type="ECO:0000256" key="1">
    <source>
        <dbReference type="ARBA" id="ARBA00022669"/>
    </source>
</evidence>
<feature type="signal peptide" evidence="4">
    <location>
        <begin position="1"/>
        <end position="22"/>
    </location>
</feature>
<evidence type="ECO:0000256" key="2">
    <source>
        <dbReference type="ARBA" id="ARBA00023026"/>
    </source>
</evidence>
<evidence type="ECO:0000256" key="4">
    <source>
        <dbReference type="SAM" id="SignalP"/>
    </source>
</evidence>
<dbReference type="InterPro" id="IPR018392">
    <property type="entry name" value="LysM"/>
</dbReference>